<dbReference type="Pfam" id="PF02023">
    <property type="entry name" value="SCAN"/>
    <property type="match status" value="1"/>
</dbReference>
<dbReference type="PROSITE" id="PS50804">
    <property type="entry name" value="SCAN_BOX"/>
    <property type="match status" value="1"/>
</dbReference>
<dbReference type="Gene3D" id="1.10.4020.10">
    <property type="entry name" value="DNA breaking-rejoining enzymes"/>
    <property type="match status" value="1"/>
</dbReference>
<feature type="domain" description="SCAN box" evidence="3">
    <location>
        <begin position="28"/>
        <end position="97"/>
    </location>
</feature>
<dbReference type="InterPro" id="IPR038269">
    <property type="entry name" value="SCAN_sf"/>
</dbReference>
<reference evidence="4" key="2">
    <citation type="submission" date="2025-08" db="UniProtKB">
        <authorList>
            <consortium name="Ensembl"/>
        </authorList>
    </citation>
    <scope>IDENTIFICATION</scope>
</reference>
<dbReference type="PANTHER" id="PTHR45935">
    <property type="entry name" value="PROTEIN ZBED8-RELATED"/>
    <property type="match status" value="1"/>
</dbReference>
<dbReference type="GeneTree" id="ENSGT01140000284005"/>
<accession>A0A8C4RX51</accession>
<reference evidence="4" key="1">
    <citation type="submission" date="2021-06" db="EMBL/GenBank/DDBJ databases">
        <authorList>
            <consortium name="Wellcome Sanger Institute Data Sharing"/>
        </authorList>
    </citation>
    <scope>NUCLEOTIDE SEQUENCE [LARGE SCALE GENOMIC DNA]</scope>
</reference>
<keyword evidence="1" id="KW-0539">Nucleus</keyword>
<feature type="region of interest" description="Disordered" evidence="2">
    <location>
        <begin position="1"/>
        <end position="22"/>
    </location>
</feature>
<dbReference type="SMART" id="SM00431">
    <property type="entry name" value="SCAN"/>
    <property type="match status" value="1"/>
</dbReference>
<dbReference type="SUPFAM" id="SSF47353">
    <property type="entry name" value="Retrovirus capsid dimerization domain-like"/>
    <property type="match status" value="1"/>
</dbReference>
<name>A0A8C4RX51_ERPCA</name>
<evidence type="ECO:0000256" key="1">
    <source>
        <dbReference type="ARBA" id="ARBA00023242"/>
    </source>
</evidence>
<dbReference type="Proteomes" id="UP000694620">
    <property type="component" value="Chromosome 6"/>
</dbReference>
<dbReference type="InterPro" id="IPR003309">
    <property type="entry name" value="SCAN_dom"/>
</dbReference>
<reference evidence="4" key="3">
    <citation type="submission" date="2025-09" db="UniProtKB">
        <authorList>
            <consortium name="Ensembl"/>
        </authorList>
    </citation>
    <scope>IDENTIFICATION</scope>
</reference>
<protein>
    <recommendedName>
        <fullName evidence="3">SCAN box domain-containing protein</fullName>
    </recommendedName>
</protein>
<dbReference type="InterPro" id="IPR050916">
    <property type="entry name" value="SCAN-C2H2_zinc_finger"/>
</dbReference>
<dbReference type="Ensembl" id="ENSECRT00000006520.1">
    <property type="protein sequence ID" value="ENSECRP00000006417.1"/>
    <property type="gene ID" value="ENSECRG00000004280.1"/>
</dbReference>
<evidence type="ECO:0000313" key="4">
    <source>
        <dbReference type="Ensembl" id="ENSECRP00000006417.1"/>
    </source>
</evidence>
<sequence length="98" mass="11664">ALQTVTQEWSPEQHRQGKKSKSLGISVQFRSLEWEEGQSPKDLLTLLKELCTKWLQPQKHSIDQIIYFILLEQLLQVFDIKLRTWVEEHRPKHSKEAE</sequence>
<evidence type="ECO:0000256" key="2">
    <source>
        <dbReference type="SAM" id="MobiDB-lite"/>
    </source>
</evidence>
<feature type="compositionally biased region" description="Polar residues" evidence="2">
    <location>
        <begin position="1"/>
        <end position="10"/>
    </location>
</feature>
<proteinExistence type="predicted"/>
<keyword evidence="5" id="KW-1185">Reference proteome</keyword>
<evidence type="ECO:0000313" key="5">
    <source>
        <dbReference type="Proteomes" id="UP000694620"/>
    </source>
</evidence>
<evidence type="ECO:0000259" key="3">
    <source>
        <dbReference type="PROSITE" id="PS50804"/>
    </source>
</evidence>
<dbReference type="PANTHER" id="PTHR45935:SF15">
    <property type="entry name" value="SCAN BOX DOMAIN-CONTAINING PROTEIN"/>
    <property type="match status" value="1"/>
</dbReference>
<dbReference type="AlphaFoldDB" id="A0A8C4RX51"/>
<organism evidence="4 5">
    <name type="scientific">Erpetoichthys calabaricus</name>
    <name type="common">Rope fish</name>
    <name type="synonym">Calamoichthys calabaricus</name>
    <dbReference type="NCBI Taxonomy" id="27687"/>
    <lineage>
        <taxon>Eukaryota</taxon>
        <taxon>Metazoa</taxon>
        <taxon>Chordata</taxon>
        <taxon>Craniata</taxon>
        <taxon>Vertebrata</taxon>
        <taxon>Euteleostomi</taxon>
        <taxon>Actinopterygii</taxon>
        <taxon>Polypteriformes</taxon>
        <taxon>Polypteridae</taxon>
        <taxon>Erpetoichthys</taxon>
    </lineage>
</organism>